<dbReference type="GO" id="GO:0032131">
    <property type="term" value="F:alkylated DNA binding"/>
    <property type="evidence" value="ECO:0007669"/>
    <property type="project" value="TreeGrafter"/>
</dbReference>
<name>A0A2A5WCN1_9GAMM</name>
<dbReference type="InterPro" id="IPR003265">
    <property type="entry name" value="HhH-GPD_domain"/>
</dbReference>
<dbReference type="InterPro" id="IPR011257">
    <property type="entry name" value="DNA_glycosylase"/>
</dbReference>
<evidence type="ECO:0000256" key="4">
    <source>
        <dbReference type="ARBA" id="ARBA00023204"/>
    </source>
</evidence>
<dbReference type="PANTHER" id="PTHR43003">
    <property type="entry name" value="DNA-3-METHYLADENINE GLYCOSYLASE"/>
    <property type="match status" value="1"/>
</dbReference>
<dbReference type="SMART" id="SM00478">
    <property type="entry name" value="ENDO3c"/>
    <property type="match status" value="1"/>
</dbReference>
<evidence type="ECO:0000259" key="5">
    <source>
        <dbReference type="SMART" id="SM00478"/>
    </source>
</evidence>
<dbReference type="Proteomes" id="UP000219329">
    <property type="component" value="Unassembled WGS sequence"/>
</dbReference>
<dbReference type="GO" id="GO:0006285">
    <property type="term" value="P:base-excision repair, AP site formation"/>
    <property type="evidence" value="ECO:0007669"/>
    <property type="project" value="TreeGrafter"/>
</dbReference>
<evidence type="ECO:0000313" key="8">
    <source>
        <dbReference type="Proteomes" id="UP000219329"/>
    </source>
</evidence>
<evidence type="ECO:0000313" key="7">
    <source>
        <dbReference type="EMBL" id="PDH34249.1"/>
    </source>
</evidence>
<dbReference type="EC" id="3.2.2.21" evidence="2"/>
<keyword evidence="3" id="KW-0227">DNA damage</keyword>
<feature type="domain" description="HhH-GPD" evidence="5">
    <location>
        <begin position="142"/>
        <end position="300"/>
    </location>
</feature>
<dbReference type="CDD" id="cd00056">
    <property type="entry name" value="ENDO3c"/>
    <property type="match status" value="1"/>
</dbReference>
<dbReference type="AlphaFoldDB" id="A0A2A5WCN1"/>
<sequence>MTRKSITQSNGDTVRTTLTYKPPFDWKSHLAFLRYRSIKGVEIVTGNRYARSISLDGLDGDFLVEFSEDNYNIEILINFPDSTQLYRIIDRIKSIFDLSADSKQIDNFLGKDEVLKPMVKKFPGSRVPGCWDGFEVAVRAVLGQQVTVKAASTLVSRIAEHHGRQYVSTMDELTYIFPDPVKIQKAKMDGLGIVTQRIAAIQGIADQVTRGTMIINSTVDTREFVEQICEIKGIGEWTAYYIAMRALNDSDAFPYSDLILRRAMNDDEKLTAKKLLKHSKIWQPWRAYSAILLWKNYGATLNQKAKKITRKRKNI</sequence>
<dbReference type="GO" id="GO:0005737">
    <property type="term" value="C:cytoplasm"/>
    <property type="evidence" value="ECO:0007669"/>
    <property type="project" value="TreeGrafter"/>
</dbReference>
<dbReference type="GO" id="GO:0008725">
    <property type="term" value="F:DNA-3-methyladenine glycosylase activity"/>
    <property type="evidence" value="ECO:0007669"/>
    <property type="project" value="TreeGrafter"/>
</dbReference>
<dbReference type="GO" id="GO:0043916">
    <property type="term" value="F:DNA-7-methylguanine glycosylase activity"/>
    <property type="evidence" value="ECO:0007669"/>
    <property type="project" value="TreeGrafter"/>
</dbReference>
<feature type="domain" description="DNA-3-methyladenine glycosylase AlkA N-terminal" evidence="6">
    <location>
        <begin position="15"/>
        <end position="132"/>
    </location>
</feature>
<dbReference type="SUPFAM" id="SSF55945">
    <property type="entry name" value="TATA-box binding protein-like"/>
    <property type="match status" value="1"/>
</dbReference>
<dbReference type="GO" id="GO:0032993">
    <property type="term" value="C:protein-DNA complex"/>
    <property type="evidence" value="ECO:0007669"/>
    <property type="project" value="TreeGrafter"/>
</dbReference>
<keyword evidence="4" id="KW-0234">DNA repair</keyword>
<dbReference type="Gene3D" id="1.10.1670.10">
    <property type="entry name" value="Helix-hairpin-Helix base-excision DNA repair enzymes (C-terminal)"/>
    <property type="match status" value="1"/>
</dbReference>
<proteinExistence type="predicted"/>
<evidence type="ECO:0000256" key="1">
    <source>
        <dbReference type="ARBA" id="ARBA00000086"/>
    </source>
</evidence>
<comment type="catalytic activity">
    <reaction evidence="1">
        <text>Hydrolysis of alkylated DNA, releasing 3-methyladenine, 3-methylguanine, 7-methylguanine and 7-methyladenine.</text>
        <dbReference type="EC" id="3.2.2.21"/>
    </reaction>
</comment>
<evidence type="ECO:0000259" key="6">
    <source>
        <dbReference type="SMART" id="SM01009"/>
    </source>
</evidence>
<evidence type="ECO:0000256" key="3">
    <source>
        <dbReference type="ARBA" id="ARBA00022763"/>
    </source>
</evidence>
<dbReference type="GO" id="GO:0006307">
    <property type="term" value="P:DNA alkylation repair"/>
    <property type="evidence" value="ECO:0007669"/>
    <property type="project" value="TreeGrafter"/>
</dbReference>
<dbReference type="Pfam" id="PF06029">
    <property type="entry name" value="AlkA_N"/>
    <property type="match status" value="1"/>
</dbReference>
<evidence type="ECO:0000256" key="2">
    <source>
        <dbReference type="ARBA" id="ARBA00012000"/>
    </source>
</evidence>
<dbReference type="InterPro" id="IPR037046">
    <property type="entry name" value="AlkA_N_sf"/>
</dbReference>
<comment type="caution">
    <text evidence="7">The sequence shown here is derived from an EMBL/GenBank/DDBJ whole genome shotgun (WGS) entry which is preliminary data.</text>
</comment>
<protein>
    <recommendedName>
        <fullName evidence="2">DNA-3-methyladenine glycosylase II</fullName>
        <ecNumber evidence="2">3.2.2.21</ecNumber>
    </recommendedName>
</protein>
<gene>
    <name evidence="7" type="ORF">CNF02_05490</name>
</gene>
<dbReference type="SUPFAM" id="SSF48150">
    <property type="entry name" value="DNA-glycosylase"/>
    <property type="match status" value="1"/>
</dbReference>
<accession>A0A2A5WCN1</accession>
<dbReference type="SMART" id="SM01009">
    <property type="entry name" value="AlkA_N"/>
    <property type="match status" value="1"/>
</dbReference>
<dbReference type="InterPro" id="IPR051912">
    <property type="entry name" value="Alkylbase_DNA_Glycosylase/TA"/>
</dbReference>
<dbReference type="Gene3D" id="3.30.310.20">
    <property type="entry name" value="DNA-3-methyladenine glycosylase AlkA, N-terminal domain"/>
    <property type="match status" value="1"/>
</dbReference>
<organism evidence="7 8">
    <name type="scientific">OM182 bacterium MED-G28</name>
    <dbReference type="NCBI Taxonomy" id="1986256"/>
    <lineage>
        <taxon>Bacteria</taxon>
        <taxon>Pseudomonadati</taxon>
        <taxon>Pseudomonadota</taxon>
        <taxon>Gammaproteobacteria</taxon>
        <taxon>OMG group</taxon>
        <taxon>OM182 clade</taxon>
    </lineage>
</organism>
<dbReference type="Gene3D" id="1.10.340.30">
    <property type="entry name" value="Hypothetical protein, domain 2"/>
    <property type="match status" value="1"/>
</dbReference>
<dbReference type="InterPro" id="IPR023170">
    <property type="entry name" value="HhH_base_excis_C"/>
</dbReference>
<dbReference type="EMBL" id="NTJZ01000004">
    <property type="protein sequence ID" value="PDH34249.1"/>
    <property type="molecule type" value="Genomic_DNA"/>
</dbReference>
<reference evidence="7 8" key="1">
    <citation type="submission" date="2017-08" db="EMBL/GenBank/DDBJ databases">
        <title>Fine stratification of microbial communities through a metagenomic profile of the photic zone.</title>
        <authorList>
            <person name="Haro-Moreno J.M."/>
            <person name="Lopez-Perez M."/>
            <person name="De La Torre J."/>
            <person name="Picazo A."/>
            <person name="Camacho A."/>
            <person name="Rodriguez-Valera F."/>
        </authorList>
    </citation>
    <scope>NUCLEOTIDE SEQUENCE [LARGE SCALE GENOMIC DNA]</scope>
    <source>
        <strain evidence="7">MED-G28</strain>
    </source>
</reference>
<dbReference type="PANTHER" id="PTHR43003:SF13">
    <property type="entry name" value="DNA-3-METHYLADENINE GLYCOSYLASE 2"/>
    <property type="match status" value="1"/>
</dbReference>
<dbReference type="InterPro" id="IPR010316">
    <property type="entry name" value="AlkA_N"/>
</dbReference>